<evidence type="ECO:0000313" key="3">
    <source>
        <dbReference type="Proteomes" id="UP000008631"/>
    </source>
</evidence>
<dbReference type="Gene3D" id="3.30.420.40">
    <property type="match status" value="2"/>
</dbReference>
<dbReference type="SUPFAM" id="SSF53067">
    <property type="entry name" value="Actin-like ATPase domain"/>
    <property type="match status" value="1"/>
</dbReference>
<evidence type="ECO:0000256" key="1">
    <source>
        <dbReference type="ARBA" id="ARBA00006479"/>
    </source>
</evidence>
<dbReference type="InParanoid" id="E8R1R0"/>
<keyword evidence="3" id="KW-1185">Reference proteome</keyword>
<dbReference type="KEGG" id="ipa:Isop_0741"/>
<dbReference type="HOGENOM" id="CLU_036604_0_4_0"/>
<dbReference type="EMBL" id="CP002353">
    <property type="protein sequence ID" value="ADV61332.1"/>
    <property type="molecule type" value="Genomic_DNA"/>
</dbReference>
<name>E8R1R0_ISOPI</name>
<dbReference type="PANTHER" id="PTHR18964">
    <property type="entry name" value="ROK (REPRESSOR, ORF, KINASE) FAMILY"/>
    <property type="match status" value="1"/>
</dbReference>
<accession>E8R1R0</accession>
<reference evidence="2 3" key="2">
    <citation type="journal article" date="2011" name="Stand. Genomic Sci.">
        <title>Complete genome sequence of Isosphaera pallida type strain (IS1B).</title>
        <authorList>
            <consortium name="US DOE Joint Genome Institute (JGI-PGF)"/>
            <person name="Goker M."/>
            <person name="Cleland D."/>
            <person name="Saunders E."/>
            <person name="Lapidus A."/>
            <person name="Nolan M."/>
            <person name="Lucas S."/>
            <person name="Hammon N."/>
            <person name="Deshpande S."/>
            <person name="Cheng J.F."/>
            <person name="Tapia R."/>
            <person name="Han C."/>
            <person name="Goodwin L."/>
            <person name="Pitluck S."/>
            <person name="Liolios K."/>
            <person name="Pagani I."/>
            <person name="Ivanova N."/>
            <person name="Mavromatis K."/>
            <person name="Pati A."/>
            <person name="Chen A."/>
            <person name="Palaniappan K."/>
            <person name="Land M."/>
            <person name="Hauser L."/>
            <person name="Chang Y.J."/>
            <person name="Jeffries C.D."/>
            <person name="Detter J.C."/>
            <person name="Beck B."/>
            <person name="Woyke T."/>
            <person name="Bristow J."/>
            <person name="Eisen J.A."/>
            <person name="Markowitz V."/>
            <person name="Hugenholtz P."/>
            <person name="Kyrpides N.C."/>
            <person name="Klenk H.P."/>
        </authorList>
    </citation>
    <scope>NUCLEOTIDE SEQUENCE [LARGE SCALE GENOMIC DNA]</scope>
    <source>
        <strain evidence="3">ATCC 43644 / DSM 9630 / IS1B</strain>
    </source>
</reference>
<proteinExistence type="inferred from homology"/>
<sequence>MVSREREQGSAQAAEGPFWLGIDLGGTNIKSGVVDDQGHPLSSVCRPTEAEKGPAVGLINLAEAGRQAVAEAGLTLDQIAGVGLGSPGLMDIHAGLLIDPPNLPGWTNLPIRRLLEEKLGRPTAFQNDANAAAFGEFWVGAGREVESLVLFTLGTGVGCGIIDNGRLIEGRHSHGAECGHIIIQMEGGREWPPGYFGRLEAYASATALVKRAVEALDRDRNLTTSLRTLLAQDNLSSRTIFEAADAGDALAKRLVRETARYLAVGAVNLMHTIDPDMVLFAGGMIAAGPSFLEQIRADIREMAFPIPARATRIEYAALGVDAGFIGAAGWARFKFKP</sequence>
<dbReference type="Pfam" id="PF00480">
    <property type="entry name" value="ROK"/>
    <property type="match status" value="1"/>
</dbReference>
<dbReference type="PROSITE" id="PS01125">
    <property type="entry name" value="ROK"/>
    <property type="match status" value="1"/>
</dbReference>
<dbReference type="Proteomes" id="UP000008631">
    <property type="component" value="Chromosome"/>
</dbReference>
<dbReference type="eggNOG" id="COG1940">
    <property type="taxonomic scope" value="Bacteria"/>
</dbReference>
<dbReference type="FunCoup" id="E8R1R0">
    <property type="interactions" value="171"/>
</dbReference>
<dbReference type="InterPro" id="IPR049874">
    <property type="entry name" value="ROK_cs"/>
</dbReference>
<dbReference type="InterPro" id="IPR000600">
    <property type="entry name" value="ROK"/>
</dbReference>
<dbReference type="OrthoDB" id="9795247at2"/>
<comment type="similarity">
    <text evidence="1">Belongs to the ROK (NagC/XylR) family.</text>
</comment>
<dbReference type="STRING" id="575540.Isop_0741"/>
<dbReference type="InterPro" id="IPR043129">
    <property type="entry name" value="ATPase_NBD"/>
</dbReference>
<evidence type="ECO:0000313" key="2">
    <source>
        <dbReference type="EMBL" id="ADV61332.1"/>
    </source>
</evidence>
<reference key="1">
    <citation type="submission" date="2010-11" db="EMBL/GenBank/DDBJ databases">
        <title>The complete sequence of chromosome of Isophaera pallida ATCC 43644.</title>
        <authorList>
            <consortium name="US DOE Joint Genome Institute (JGI-PGF)"/>
            <person name="Lucas S."/>
            <person name="Copeland A."/>
            <person name="Lapidus A."/>
            <person name="Bruce D."/>
            <person name="Goodwin L."/>
            <person name="Pitluck S."/>
            <person name="Kyrpides N."/>
            <person name="Mavromatis K."/>
            <person name="Pagani I."/>
            <person name="Ivanova N."/>
            <person name="Saunders E."/>
            <person name="Brettin T."/>
            <person name="Detter J.C."/>
            <person name="Han C."/>
            <person name="Tapia R."/>
            <person name="Land M."/>
            <person name="Hauser L."/>
            <person name="Markowitz V."/>
            <person name="Cheng J.-F."/>
            <person name="Hugenholtz P."/>
            <person name="Woyke T."/>
            <person name="Wu D."/>
            <person name="Eisen J.A."/>
        </authorList>
    </citation>
    <scope>NUCLEOTIDE SEQUENCE</scope>
    <source>
        <strain>ATCC 43644</strain>
    </source>
</reference>
<dbReference type="AlphaFoldDB" id="E8R1R0"/>
<dbReference type="PANTHER" id="PTHR18964:SF149">
    <property type="entry name" value="BIFUNCTIONAL UDP-N-ACETYLGLUCOSAMINE 2-EPIMERASE_N-ACETYLMANNOSAMINE KINASE"/>
    <property type="match status" value="1"/>
</dbReference>
<organism evidence="2 3">
    <name type="scientific">Isosphaera pallida (strain ATCC 43644 / DSM 9630 / IS1B)</name>
    <dbReference type="NCBI Taxonomy" id="575540"/>
    <lineage>
        <taxon>Bacteria</taxon>
        <taxon>Pseudomonadati</taxon>
        <taxon>Planctomycetota</taxon>
        <taxon>Planctomycetia</taxon>
        <taxon>Isosphaerales</taxon>
        <taxon>Isosphaeraceae</taxon>
        <taxon>Isosphaera</taxon>
    </lineage>
</organism>
<gene>
    <name evidence="2" type="ordered locus">Isop_0741</name>
</gene>
<protein>
    <submittedName>
        <fullName evidence="2">ROK family protein</fullName>
    </submittedName>
</protein>